<dbReference type="Proteomes" id="UP000753724">
    <property type="component" value="Unassembled WGS sequence"/>
</dbReference>
<dbReference type="RefSeq" id="WP_161720294.1">
    <property type="nucleotide sequence ID" value="NZ_JAAAPO010000006.1"/>
</dbReference>
<sequence length="426" mass="45636">MSTRYTGVTVVGAGLSGLNAACVLRDAGLEVSLSDAAARAGGRCRSYRDPALDMVIDNGNHLVLAGNPAVADFRALVGADTPLAGDRHADFPFVDLNDDTRWTLRINDGRFPWWVFVPSRRVPGTLPSDYLPLARLLKGRSHQTITDLIRAGGRLWDRMLNPVLLSVLNTPLDQASARLTANVLAETLAAGGRASAPRVAVPNLGAAFIDPAVDWLAARGVPLATGRRLRAIRFEGQAVTALEWADGVEEIAPTRAVVLAVPAWVAGDLVPDLVVPDDHRSILNLHFAVAPPAGAPDLLGVVGATSEWIFTHPDRISVTVSWADRLMDTPREALASSVWAEVCAALRLGDAPLPPWQVVKEKRATFAATPQQDARRPATATRWRNLFLAGDWVQNGLPATIEGALRNGDAAAQLVLGRPLRYRPKG</sequence>
<proteinExistence type="predicted"/>
<dbReference type="Gene3D" id="1.10.3110.10">
    <property type="entry name" value="protoporphyrinogen ix oxidase, domain 3"/>
    <property type="match status" value="1"/>
</dbReference>
<dbReference type="Pfam" id="PF01593">
    <property type="entry name" value="Amino_oxidase"/>
    <property type="match status" value="1"/>
</dbReference>
<dbReference type="InterPro" id="IPR050464">
    <property type="entry name" value="Zeta_carotene_desat/Oxidored"/>
</dbReference>
<dbReference type="SUPFAM" id="SSF51905">
    <property type="entry name" value="FAD/NAD(P)-binding domain"/>
    <property type="match status" value="1"/>
</dbReference>
<evidence type="ECO:0000313" key="3">
    <source>
        <dbReference type="Proteomes" id="UP000753724"/>
    </source>
</evidence>
<dbReference type="InterPro" id="IPR017830">
    <property type="entry name" value="SQase_HpnE"/>
</dbReference>
<evidence type="ECO:0000259" key="1">
    <source>
        <dbReference type="Pfam" id="PF01593"/>
    </source>
</evidence>
<dbReference type="EMBL" id="JAAAPO010000006">
    <property type="protein sequence ID" value="NBC37847.1"/>
    <property type="molecule type" value="Genomic_DNA"/>
</dbReference>
<keyword evidence="3" id="KW-1185">Reference proteome</keyword>
<comment type="caution">
    <text evidence="2">The sequence shown here is derived from an EMBL/GenBank/DDBJ whole genome shotgun (WGS) entry which is preliminary data.</text>
</comment>
<protein>
    <submittedName>
        <fullName evidence="2">NAD(P)-binding protein</fullName>
    </submittedName>
</protein>
<dbReference type="PANTHER" id="PTHR42923">
    <property type="entry name" value="PROTOPORPHYRINOGEN OXIDASE"/>
    <property type="match status" value="1"/>
</dbReference>
<organism evidence="2 3">
    <name type="scientific">Novosphingobium ovatum</name>
    <dbReference type="NCBI Taxonomy" id="1908523"/>
    <lineage>
        <taxon>Bacteria</taxon>
        <taxon>Pseudomonadati</taxon>
        <taxon>Pseudomonadota</taxon>
        <taxon>Alphaproteobacteria</taxon>
        <taxon>Sphingomonadales</taxon>
        <taxon>Sphingomonadaceae</taxon>
        <taxon>Novosphingobium</taxon>
    </lineage>
</organism>
<gene>
    <name evidence="2" type="ORF">GTZ99_14930</name>
</gene>
<dbReference type="Gene3D" id="3.90.660.20">
    <property type="entry name" value="Protoporphyrinogen oxidase, mitochondrial, domain 2"/>
    <property type="match status" value="1"/>
</dbReference>
<name>A0ABW9XHF8_9SPHN</name>
<feature type="domain" description="Amine oxidase" evidence="1">
    <location>
        <begin position="15"/>
        <end position="416"/>
    </location>
</feature>
<reference evidence="3" key="1">
    <citation type="submission" date="2020-01" db="EMBL/GenBank/DDBJ databases">
        <title>Sphingomonas sp. strain CSW-10.</title>
        <authorList>
            <person name="Chen W.-M."/>
        </authorList>
    </citation>
    <scope>NUCLEOTIDE SEQUENCE [LARGE SCALE GENOMIC DNA]</scope>
    <source>
        <strain evidence="3">FSY-8</strain>
    </source>
</reference>
<dbReference type="PANTHER" id="PTHR42923:SF47">
    <property type="entry name" value="BLR3003 PROTEIN"/>
    <property type="match status" value="1"/>
</dbReference>
<evidence type="ECO:0000313" key="2">
    <source>
        <dbReference type="EMBL" id="NBC37847.1"/>
    </source>
</evidence>
<dbReference type="Gene3D" id="3.50.50.60">
    <property type="entry name" value="FAD/NAD(P)-binding domain"/>
    <property type="match status" value="1"/>
</dbReference>
<accession>A0ABW9XHF8</accession>
<dbReference type="InterPro" id="IPR002937">
    <property type="entry name" value="Amino_oxidase"/>
</dbReference>
<dbReference type="NCBIfam" id="TIGR03467">
    <property type="entry name" value="HpnE"/>
    <property type="match status" value="1"/>
</dbReference>
<dbReference type="InterPro" id="IPR036188">
    <property type="entry name" value="FAD/NAD-bd_sf"/>
</dbReference>